<reference evidence="8 9" key="1">
    <citation type="submission" date="2023-09" db="EMBL/GenBank/DDBJ databases">
        <title>Nesidiocoris tenuis whole genome shotgun sequence.</title>
        <authorList>
            <person name="Shibata T."/>
            <person name="Shimoda M."/>
            <person name="Kobayashi T."/>
            <person name="Uehara T."/>
        </authorList>
    </citation>
    <scope>NUCLEOTIDE SEQUENCE [LARGE SCALE GENOMIC DNA]</scope>
    <source>
        <strain evidence="8 9">Japan</strain>
    </source>
</reference>
<proteinExistence type="predicted"/>
<keyword evidence="9" id="KW-1185">Reference proteome</keyword>
<name>A0ABN7BEH8_9HEMI</name>
<feature type="domain" description="Gem-associated protein 5 TPR" evidence="6">
    <location>
        <begin position="815"/>
        <end position="1022"/>
    </location>
</feature>
<evidence type="ECO:0000256" key="3">
    <source>
        <dbReference type="PROSITE-ProRule" id="PRU00221"/>
    </source>
</evidence>
<accession>A0ABN7BEH8</accession>
<dbReference type="Pfam" id="PF23775">
    <property type="entry name" value="Beta-prop_RIG_2nd"/>
    <property type="match status" value="1"/>
</dbReference>
<dbReference type="Pfam" id="PF23774">
    <property type="entry name" value="TPR_GEMI5"/>
    <property type="match status" value="1"/>
</dbReference>
<dbReference type="EMBL" id="AP028922">
    <property type="protein sequence ID" value="BET02260.1"/>
    <property type="molecule type" value="Genomic_DNA"/>
</dbReference>
<dbReference type="PANTHER" id="PTHR46362">
    <property type="entry name" value="GEM-ASSOCIATED PROTEIN 5"/>
    <property type="match status" value="1"/>
</dbReference>
<dbReference type="InterPro" id="IPR019775">
    <property type="entry name" value="WD40_repeat_CS"/>
</dbReference>
<gene>
    <name evidence="8" type="ORF">NTJ_15078</name>
</gene>
<dbReference type="SUPFAM" id="SSF50978">
    <property type="entry name" value="WD40 repeat-like"/>
    <property type="match status" value="2"/>
</dbReference>
<evidence type="ECO:0000256" key="1">
    <source>
        <dbReference type="ARBA" id="ARBA00022574"/>
    </source>
</evidence>
<dbReference type="SMART" id="SM00320">
    <property type="entry name" value="WD40"/>
    <property type="match status" value="10"/>
</dbReference>
<dbReference type="Proteomes" id="UP001307889">
    <property type="component" value="Chromosome 14"/>
</dbReference>
<evidence type="ECO:0000256" key="4">
    <source>
        <dbReference type="SAM" id="MobiDB-lite"/>
    </source>
</evidence>
<feature type="domain" description="Gem-associated protein 5 first beta-propeller" evidence="5">
    <location>
        <begin position="63"/>
        <end position="218"/>
    </location>
</feature>
<evidence type="ECO:0000256" key="2">
    <source>
        <dbReference type="ARBA" id="ARBA00022737"/>
    </source>
</evidence>
<evidence type="ECO:0000313" key="9">
    <source>
        <dbReference type="Proteomes" id="UP001307889"/>
    </source>
</evidence>
<feature type="domain" description="Gem-associated protein 5 second beta-propeller" evidence="7">
    <location>
        <begin position="384"/>
        <end position="686"/>
    </location>
</feature>
<keyword evidence="2" id="KW-0677">Repeat</keyword>
<dbReference type="InterPro" id="IPR036322">
    <property type="entry name" value="WD40_repeat_dom_sf"/>
</dbReference>
<organism evidence="8 9">
    <name type="scientific">Nesidiocoris tenuis</name>
    <dbReference type="NCBI Taxonomy" id="355587"/>
    <lineage>
        <taxon>Eukaryota</taxon>
        <taxon>Metazoa</taxon>
        <taxon>Ecdysozoa</taxon>
        <taxon>Arthropoda</taxon>
        <taxon>Hexapoda</taxon>
        <taxon>Insecta</taxon>
        <taxon>Pterygota</taxon>
        <taxon>Neoptera</taxon>
        <taxon>Paraneoptera</taxon>
        <taxon>Hemiptera</taxon>
        <taxon>Heteroptera</taxon>
        <taxon>Panheteroptera</taxon>
        <taxon>Cimicomorpha</taxon>
        <taxon>Miridae</taxon>
        <taxon>Dicyphina</taxon>
        <taxon>Nesidiocoris</taxon>
    </lineage>
</organism>
<feature type="repeat" description="WD" evidence="3">
    <location>
        <begin position="619"/>
        <end position="661"/>
    </location>
</feature>
<feature type="repeat" description="WD" evidence="3">
    <location>
        <begin position="662"/>
        <end position="704"/>
    </location>
</feature>
<sequence length="1363" mass="150011">MSEITIPPSPGWYLSNILACSDDGSVVAYGAKHEVVLFRPAASSADGQSKLDLQPAFIPLAHKDRIVAVAFGPSRGEAAAFRTHVATASDDGSVHVWDHATETLILSHSGHGDGQKVVGVDWSVADPNLVVSVSDMGSVVVWDLQGNTIRRLLLPSKTSPLVLACCPHNRDIVAIGCKSGLVAIFNTRGSGYVAHKLRGHETDVISLSWCPAPHNVLKNESNNDPRTFLLASGAKDRSIYLWRAGSDGRYELFINLPNQPLATGGYRTKAGPNNTGTHWICVRWIEPLKLLTSSMFGELLEYDLDRSPMESGRAGKVKPPRLIHGQHTRGLFSIAAPTQAHSQQQLVWTYALDKHIVACRLETAKIVSDITTVGGIVYCIASSPLDATRIAVGTGDNKILVWNMSNDDCNNVKTFWNKINSKVMAIAWHPVSEAVLAFGTGDGRIGVLDINKPATAPRLFRQYHRRSVYSLIWAPPIVELSDRKVFYALFSVGDGDILQHNPDMPDKEPINLSSYFKTCDDSAMVSKSLGRTDLAWNHDRSLAAVGNDNGVLYIVDGRTFNHIHTTFAHKKLVQCVVWHPATVTSENTQSPFNTWLASASDNVQVMNVTSSGVDVIASLNSHTEKVVCIAWSPHFNGLLITASYDYTSQVWDVVSGAVLACFDAHHGAVVCVLPSAFHKDWVITGSADNTVRVWNTKNFRLTKTKTKKQRLSGALKKFTNAREATELISEDDKVESSNHRLNGDSHTSLHSTTTKHVEFAANLVTTVGEYKRKPKSMFPVTSSGFSQAKHLGLLWSRISGCEPPKNVSTGNSGYLDFFGDMASMKRLFAVEETHHRENGNAYYADQMALWSGNIASRIAEAGKKKQLNDWLVSLAPMVSHRLWVECCRQYAKQLVESGDTLKAVSYYLVIHQFENAVEALMEAKLFREAVSLAKLRCMSNDQIVKSTLTACANQAMSTGMLTQAAHCMISIGANIEAVEILSRSKDPENLSLASNIAVAADANEMGLSLAMRAMNTSLEMQNYALARGITNSHSVLEDLNLWIDVCELKKDWKPIEDKIVLSWIVGKQGDNWLGLYESAFERCTIRVPSYLALTKFLPNKPTPESDQKVWVYIAGQVCLAAAAQLKPTNGTHGVLRHLITALEAAYNFHLHNPANPQYFLQLCLWISPWGPLSTLPQFDTNCEYKSYLESFNAFLACGVVYWLEILSSKEMLPIGDSEAMAAISNVIVKCSELLFHKDVIAFHKADVEIKRLENAIASSKLEALKIMKSCKDIEAALTSSTDAAASTKEAQPDVEDDSKKLIRLKQFRADFEEKRLFVPNPFIAFCSLRNVLELTVAKSPEAESALHKIKDIWDKSSADVATA</sequence>
<dbReference type="InterPro" id="IPR056421">
    <property type="entry name" value="TPR_GEMI5"/>
</dbReference>
<dbReference type="PROSITE" id="PS50082">
    <property type="entry name" value="WD_REPEATS_2"/>
    <property type="match status" value="3"/>
</dbReference>
<evidence type="ECO:0000259" key="6">
    <source>
        <dbReference type="Pfam" id="PF23774"/>
    </source>
</evidence>
<feature type="region of interest" description="Disordered" evidence="4">
    <location>
        <begin position="729"/>
        <end position="749"/>
    </location>
</feature>
<feature type="repeat" description="WD" evidence="3">
    <location>
        <begin position="59"/>
        <end position="107"/>
    </location>
</feature>
<dbReference type="Gene3D" id="2.130.10.10">
    <property type="entry name" value="YVTN repeat-like/Quinoprotein amine dehydrogenase"/>
    <property type="match status" value="2"/>
</dbReference>
<dbReference type="Pfam" id="PF23770">
    <property type="entry name" value="Beta-prop_RIG_1st"/>
    <property type="match status" value="1"/>
</dbReference>
<evidence type="ECO:0000259" key="7">
    <source>
        <dbReference type="Pfam" id="PF23775"/>
    </source>
</evidence>
<evidence type="ECO:0000313" key="8">
    <source>
        <dbReference type="EMBL" id="BET02260.1"/>
    </source>
</evidence>
<dbReference type="InterPro" id="IPR001680">
    <property type="entry name" value="WD40_rpt"/>
</dbReference>
<feature type="compositionally biased region" description="Basic and acidic residues" evidence="4">
    <location>
        <begin position="730"/>
        <end position="743"/>
    </location>
</feature>
<dbReference type="InterPro" id="IPR015943">
    <property type="entry name" value="WD40/YVTN_repeat-like_dom_sf"/>
</dbReference>
<dbReference type="InterPro" id="IPR056432">
    <property type="entry name" value="Beta-prop_GEMI5_1st"/>
</dbReference>
<dbReference type="PROSITE" id="PS00678">
    <property type="entry name" value="WD_REPEATS_1"/>
    <property type="match status" value="2"/>
</dbReference>
<dbReference type="InterPro" id="IPR052640">
    <property type="entry name" value="Gemin-5"/>
</dbReference>
<evidence type="ECO:0000259" key="5">
    <source>
        <dbReference type="Pfam" id="PF23770"/>
    </source>
</evidence>
<dbReference type="PROSITE" id="PS50294">
    <property type="entry name" value="WD_REPEATS_REGION"/>
    <property type="match status" value="1"/>
</dbReference>
<keyword evidence="1 3" id="KW-0853">WD repeat</keyword>
<dbReference type="PANTHER" id="PTHR46362:SF1">
    <property type="entry name" value="GEM-ASSOCIATED PROTEIN 5"/>
    <property type="match status" value="1"/>
</dbReference>
<protein>
    <submittedName>
        <fullName evidence="8">Gem-associated protein</fullName>
    </submittedName>
</protein>
<dbReference type="InterPro" id="IPR056424">
    <property type="entry name" value="Beta-prop_GEMI5_2nd"/>
</dbReference>